<feature type="non-terminal residue" evidence="1">
    <location>
        <position position="1"/>
    </location>
</feature>
<name>A0A820P296_9BILA</name>
<sequence>WCINNYYIELSCLIPLGHAFGLVYETVVITECLSRKIIFKIYYKNRLVT</sequence>
<reference evidence="1" key="1">
    <citation type="submission" date="2021-02" db="EMBL/GenBank/DDBJ databases">
        <authorList>
            <person name="Nowell W R."/>
        </authorList>
    </citation>
    <scope>NUCLEOTIDE SEQUENCE</scope>
</reference>
<gene>
    <name evidence="1" type="ORF">FNK824_LOCUS43865</name>
</gene>
<dbReference type="AlphaFoldDB" id="A0A820P296"/>
<evidence type="ECO:0000313" key="1">
    <source>
        <dbReference type="EMBL" id="CAF4398094.1"/>
    </source>
</evidence>
<protein>
    <submittedName>
        <fullName evidence="1">Uncharacterized protein</fullName>
    </submittedName>
</protein>
<comment type="caution">
    <text evidence="1">The sequence shown here is derived from an EMBL/GenBank/DDBJ whole genome shotgun (WGS) entry which is preliminary data.</text>
</comment>
<accession>A0A820P296</accession>
<dbReference type="Proteomes" id="UP000663874">
    <property type="component" value="Unassembled WGS sequence"/>
</dbReference>
<evidence type="ECO:0000313" key="2">
    <source>
        <dbReference type="Proteomes" id="UP000663874"/>
    </source>
</evidence>
<proteinExistence type="predicted"/>
<organism evidence="1 2">
    <name type="scientific">Rotaria sordida</name>
    <dbReference type="NCBI Taxonomy" id="392033"/>
    <lineage>
        <taxon>Eukaryota</taxon>
        <taxon>Metazoa</taxon>
        <taxon>Spiralia</taxon>
        <taxon>Gnathifera</taxon>
        <taxon>Rotifera</taxon>
        <taxon>Eurotatoria</taxon>
        <taxon>Bdelloidea</taxon>
        <taxon>Philodinida</taxon>
        <taxon>Philodinidae</taxon>
        <taxon>Rotaria</taxon>
    </lineage>
</organism>
<dbReference type="EMBL" id="CAJOBE010064896">
    <property type="protein sequence ID" value="CAF4398094.1"/>
    <property type="molecule type" value="Genomic_DNA"/>
</dbReference>